<gene>
    <name evidence="2" type="ORF">DID88_008359</name>
</gene>
<dbReference type="EMBL" id="QKRW01000003">
    <property type="protein sequence ID" value="RAL67606.1"/>
    <property type="molecule type" value="Genomic_DNA"/>
</dbReference>
<keyword evidence="3" id="KW-1185">Reference proteome</keyword>
<name>A0A395J5T5_9HELO</name>
<evidence type="ECO:0000313" key="3">
    <source>
        <dbReference type="Proteomes" id="UP000249056"/>
    </source>
</evidence>
<evidence type="ECO:0000313" key="2">
    <source>
        <dbReference type="EMBL" id="RAL67606.1"/>
    </source>
</evidence>
<protein>
    <submittedName>
        <fullName evidence="2">Uncharacterized protein</fullName>
    </submittedName>
</protein>
<sequence length="192" mass="20260">MDFYKLFLLFSMMILAFTQDASASPSLSAGPSLAGVTTTTKTIVGSFGSDIYTMAQTVTSTTPPNIVATAVLSQSTTINVITVNVTSTAIHTAIMSSSMVTGLCYIASQDALIPCTAGVVASDTSSVSATSPAIRNRPNGLFKFLSLKRRGPLANSIYKRATTCDGWQAAINHHCPCHCLYARFNSLLCDLS</sequence>
<evidence type="ECO:0000256" key="1">
    <source>
        <dbReference type="SAM" id="SignalP"/>
    </source>
</evidence>
<dbReference type="AlphaFoldDB" id="A0A395J5T5"/>
<organism evidence="2 3">
    <name type="scientific">Monilinia fructigena</name>
    <dbReference type="NCBI Taxonomy" id="38457"/>
    <lineage>
        <taxon>Eukaryota</taxon>
        <taxon>Fungi</taxon>
        <taxon>Dikarya</taxon>
        <taxon>Ascomycota</taxon>
        <taxon>Pezizomycotina</taxon>
        <taxon>Leotiomycetes</taxon>
        <taxon>Helotiales</taxon>
        <taxon>Sclerotiniaceae</taxon>
        <taxon>Monilinia</taxon>
    </lineage>
</organism>
<feature type="chain" id="PRO_5017337396" evidence="1">
    <location>
        <begin position="24"/>
        <end position="192"/>
    </location>
</feature>
<dbReference type="Proteomes" id="UP000249056">
    <property type="component" value="Unassembled WGS sequence"/>
</dbReference>
<proteinExistence type="predicted"/>
<reference evidence="2 3" key="1">
    <citation type="submission" date="2018-06" db="EMBL/GenBank/DDBJ databases">
        <title>Genome Sequence of the Brown Rot Fungal Pathogen Monilinia fructigena.</title>
        <authorList>
            <person name="Landi L."/>
            <person name="De Miccolis Angelini R.M."/>
            <person name="Pollastro S."/>
            <person name="Abate D."/>
            <person name="Faretra F."/>
            <person name="Romanazzi G."/>
        </authorList>
    </citation>
    <scope>NUCLEOTIDE SEQUENCE [LARGE SCALE GENOMIC DNA]</scope>
    <source>
        <strain evidence="2 3">Mfrg269</strain>
    </source>
</reference>
<feature type="signal peptide" evidence="1">
    <location>
        <begin position="1"/>
        <end position="23"/>
    </location>
</feature>
<accession>A0A395J5T5</accession>
<comment type="caution">
    <text evidence="2">The sequence shown here is derived from an EMBL/GenBank/DDBJ whole genome shotgun (WGS) entry which is preliminary data.</text>
</comment>
<keyword evidence="1" id="KW-0732">Signal</keyword>
<dbReference type="OrthoDB" id="3560239at2759"/>